<dbReference type="InterPro" id="IPR011467">
    <property type="entry name" value="DUF1573"/>
</dbReference>
<dbReference type="Pfam" id="PF07610">
    <property type="entry name" value="DUF1573"/>
    <property type="match status" value="2"/>
</dbReference>
<dbReference type="PANTHER" id="PTHR37833">
    <property type="entry name" value="LIPOPROTEIN-RELATED"/>
    <property type="match status" value="1"/>
</dbReference>
<dbReference type="InterPro" id="IPR013783">
    <property type="entry name" value="Ig-like_fold"/>
</dbReference>
<evidence type="ECO:0008006" key="3">
    <source>
        <dbReference type="Google" id="ProtNLM"/>
    </source>
</evidence>
<dbReference type="EMBL" id="FMMM01000033">
    <property type="protein sequence ID" value="SCQ20181.1"/>
    <property type="molecule type" value="Genomic_DNA"/>
</dbReference>
<dbReference type="RefSeq" id="WP_167536501.1">
    <property type="nucleotide sequence ID" value="NZ_CAJPTF010000022.1"/>
</dbReference>
<reference evidence="1 2" key="1">
    <citation type="submission" date="2016-09" db="EMBL/GenBank/DDBJ databases">
        <authorList>
            <person name="Capua I."/>
            <person name="De Benedictis P."/>
            <person name="Joannis T."/>
            <person name="Lombin L.H."/>
            <person name="Cattoli G."/>
        </authorList>
    </citation>
    <scope>NUCLEOTIDE SEQUENCE [LARGE SCALE GENOMIC DNA]</scope>
    <source>
        <strain evidence="1 2">UB20</strain>
    </source>
</reference>
<organism evidence="1 2">
    <name type="scientific">Tannerella forsythia</name>
    <name type="common">Bacteroides forsythus</name>
    <dbReference type="NCBI Taxonomy" id="28112"/>
    <lineage>
        <taxon>Bacteria</taxon>
        <taxon>Pseudomonadati</taxon>
        <taxon>Bacteroidota</taxon>
        <taxon>Bacteroidia</taxon>
        <taxon>Bacteroidales</taxon>
        <taxon>Tannerellaceae</taxon>
        <taxon>Tannerella</taxon>
    </lineage>
</organism>
<dbReference type="Proteomes" id="UP000182057">
    <property type="component" value="Unassembled WGS sequence"/>
</dbReference>
<dbReference type="GeneID" id="34758266"/>
<evidence type="ECO:0000313" key="2">
    <source>
        <dbReference type="Proteomes" id="UP000182057"/>
    </source>
</evidence>
<sequence>MSGRICVVGIFLFFCLFSVPCLFAREEAKIVIPETVHDFGRIESANGSVKHVFAIKNEGVATLELIRISSSCRCIVVEWSEKTVEPGRTAQLEVTYNPVGQSGTFKHEVQVFSNGSEAPLVLTVKGDVHAVPGTAVAGEPEFTPDTWTYDFGKIDEEQNYYTHIFQITNTGKAPLIISHVQSSCGCAEPEWTADPIAPGEVGDVVITYSAKNRPGPFKKHITVYTNAKGGRKRLSITGEVIPKPSELSVVYQDTIGTVQLESKTFMFHTIRPKEIATQEIWIRNFSDANQTLSFVQMPAYVQVEAPAELAPGKAERLKVTVDGTKVTTKGRMLGGFTWMARSAASGETVSHEIPVSVNFIDDFSTLSPMQKTYGAGIKLSTTLLEFGRMKRGGLFGIGSKRASKQVTLTNEGKELLELHSVSCDDRRVHVTGFNRKMLGPGESVTLTLLIRPKEVMAPMETMLYVVCNDPRGPVRQVKITAE</sequence>
<protein>
    <recommendedName>
        <fullName evidence="3">DUF1573 domain-containing protein</fullName>
    </recommendedName>
</protein>
<dbReference type="Gene3D" id="2.60.40.10">
    <property type="entry name" value="Immunoglobulins"/>
    <property type="match status" value="4"/>
</dbReference>
<name>A0A1D3UJ95_TANFO</name>
<accession>A0A1D3UJ95</accession>
<dbReference type="AlphaFoldDB" id="A0A1D3UJ95"/>
<evidence type="ECO:0000313" key="1">
    <source>
        <dbReference type="EMBL" id="SCQ20181.1"/>
    </source>
</evidence>
<gene>
    <name evidence="1" type="ORF">TFUB20_00947</name>
</gene>
<dbReference type="PANTHER" id="PTHR37833:SF1">
    <property type="entry name" value="SIGNAL PEPTIDE PROTEIN"/>
    <property type="match status" value="1"/>
</dbReference>
<proteinExistence type="predicted"/>